<evidence type="ECO:0000313" key="1">
    <source>
        <dbReference type="EMBL" id="SCB51713.1"/>
    </source>
</evidence>
<dbReference type="EMBL" id="FMAE01000021">
    <property type="protein sequence ID" value="SCB51713.1"/>
    <property type="molecule type" value="Genomic_DNA"/>
</dbReference>
<accession>A0A1C3XHI8</accession>
<sequence>MTPLHILIARLKRLPAKHRIAHLRSLVAAEKPYSQRRSELEDLLQVEILKQLRREIRAA</sequence>
<dbReference type="RefSeq" id="WP_074448366.1">
    <property type="nucleotide sequence ID" value="NZ_FMAE01000021.1"/>
</dbReference>
<dbReference type="Proteomes" id="UP000183174">
    <property type="component" value="Unassembled WGS sequence"/>
</dbReference>
<proteinExistence type="predicted"/>
<dbReference type="AlphaFoldDB" id="A0A1C3XHI8"/>
<organism evidence="1 2">
    <name type="scientific">Bradyrhizobium yuanmingense</name>
    <dbReference type="NCBI Taxonomy" id="108015"/>
    <lineage>
        <taxon>Bacteria</taxon>
        <taxon>Pseudomonadati</taxon>
        <taxon>Pseudomonadota</taxon>
        <taxon>Alphaproteobacteria</taxon>
        <taxon>Hyphomicrobiales</taxon>
        <taxon>Nitrobacteraceae</taxon>
        <taxon>Bradyrhizobium</taxon>
    </lineage>
</organism>
<evidence type="ECO:0000313" key="2">
    <source>
        <dbReference type="Proteomes" id="UP000183174"/>
    </source>
</evidence>
<name>A0A1C3XHI8_9BRAD</name>
<protein>
    <submittedName>
        <fullName evidence="1">Uncharacterized protein</fullName>
    </submittedName>
</protein>
<gene>
    <name evidence="1" type="ORF">GA0061099_102123</name>
</gene>
<reference evidence="1 2" key="1">
    <citation type="submission" date="2016-08" db="EMBL/GenBank/DDBJ databases">
        <authorList>
            <person name="Seilhamer J.J."/>
        </authorList>
    </citation>
    <scope>NUCLEOTIDE SEQUENCE [LARGE SCALE GENOMIC DNA]</scope>
    <source>
        <strain evidence="1 2">CCBAU 10071</strain>
    </source>
</reference>